<reference evidence="2" key="1">
    <citation type="journal article" date="2014" name="Int. J. Syst. Evol. Microbiol.">
        <title>Complete genome sequence of Corynebacterium casei LMG S-19264T (=DSM 44701T), isolated from a smear-ripened cheese.</title>
        <authorList>
            <consortium name="US DOE Joint Genome Institute (JGI-PGF)"/>
            <person name="Walter F."/>
            <person name="Albersmeier A."/>
            <person name="Kalinowski J."/>
            <person name="Ruckert C."/>
        </authorList>
    </citation>
    <scope>NUCLEOTIDE SEQUENCE</scope>
    <source>
        <strain evidence="2">KCTC 12368</strain>
    </source>
</reference>
<dbReference type="RefSeq" id="WP_018474723.1">
    <property type="nucleotide sequence ID" value="NZ_BMWX01000004.1"/>
</dbReference>
<dbReference type="PANTHER" id="PTHR33747">
    <property type="entry name" value="UPF0225 PROTEIN SCO1677"/>
    <property type="match status" value="1"/>
</dbReference>
<dbReference type="AlphaFoldDB" id="A0A918USM3"/>
<dbReference type="Gene3D" id="3.10.450.50">
    <property type="match status" value="1"/>
</dbReference>
<proteinExistence type="predicted"/>
<accession>A0A918USM3</accession>
<keyword evidence="3" id="KW-1185">Reference proteome</keyword>
<evidence type="ECO:0000313" key="2">
    <source>
        <dbReference type="EMBL" id="GGZ31163.1"/>
    </source>
</evidence>
<gene>
    <name evidence="2" type="ORF">GCM10007049_25190</name>
</gene>
<dbReference type="InterPro" id="IPR048469">
    <property type="entry name" value="YchJ-like_M"/>
</dbReference>
<dbReference type="SUPFAM" id="SSF54427">
    <property type="entry name" value="NTF2-like"/>
    <property type="match status" value="1"/>
</dbReference>
<organism evidence="2 3">
    <name type="scientific">Echinicola pacifica</name>
    <dbReference type="NCBI Taxonomy" id="346377"/>
    <lineage>
        <taxon>Bacteria</taxon>
        <taxon>Pseudomonadati</taxon>
        <taxon>Bacteroidota</taxon>
        <taxon>Cytophagia</taxon>
        <taxon>Cytophagales</taxon>
        <taxon>Cyclobacteriaceae</taxon>
        <taxon>Echinicola</taxon>
    </lineage>
</organism>
<dbReference type="InterPro" id="IPR004027">
    <property type="entry name" value="SEC_C_motif"/>
</dbReference>
<dbReference type="InterPro" id="IPR032710">
    <property type="entry name" value="NTF2-like_dom_sf"/>
</dbReference>
<protein>
    <submittedName>
        <fullName evidence="2">UPF0225 protein</fullName>
    </submittedName>
</protein>
<dbReference type="Proteomes" id="UP000619457">
    <property type="component" value="Unassembled WGS sequence"/>
</dbReference>
<dbReference type="EMBL" id="BMWX01000004">
    <property type="protein sequence ID" value="GGZ31163.1"/>
    <property type="molecule type" value="Genomic_DNA"/>
</dbReference>
<dbReference type="Pfam" id="PF17775">
    <property type="entry name" value="YchJ_M-like"/>
    <property type="match status" value="1"/>
</dbReference>
<evidence type="ECO:0000313" key="3">
    <source>
        <dbReference type="Proteomes" id="UP000619457"/>
    </source>
</evidence>
<dbReference type="Pfam" id="PF02810">
    <property type="entry name" value="SEC-C"/>
    <property type="match status" value="1"/>
</dbReference>
<dbReference type="SUPFAM" id="SSF103642">
    <property type="entry name" value="Sec-C motif"/>
    <property type="match status" value="1"/>
</dbReference>
<name>A0A918USM3_9BACT</name>
<comment type="caution">
    <text evidence="2">The sequence shown here is derived from an EMBL/GenBank/DDBJ whole genome shotgun (WGS) entry which is preliminary data.</text>
</comment>
<feature type="domain" description="YchJ-like middle NTF2-like" evidence="1">
    <location>
        <begin position="29"/>
        <end position="129"/>
    </location>
</feature>
<evidence type="ECO:0000259" key="1">
    <source>
        <dbReference type="Pfam" id="PF17775"/>
    </source>
</evidence>
<dbReference type="PANTHER" id="PTHR33747:SF1">
    <property type="entry name" value="ADENYLATE CYCLASE-ASSOCIATED CAP C-TERMINAL DOMAIN-CONTAINING PROTEIN"/>
    <property type="match status" value="1"/>
</dbReference>
<reference evidence="2" key="2">
    <citation type="submission" date="2020-09" db="EMBL/GenBank/DDBJ databases">
        <authorList>
            <person name="Sun Q."/>
            <person name="Kim S."/>
        </authorList>
    </citation>
    <scope>NUCLEOTIDE SEQUENCE</scope>
    <source>
        <strain evidence="2">KCTC 12368</strain>
    </source>
</reference>
<sequence length="161" mass="17903">MKITECPCGSGQPLSLCCLPYIQGLDAPNAEKLMRSRYSAYALKNYSYILSTALPTEDPSTALSSLQSWAEPLTWTRLLILNTAEGHPTDHKGMVEFQAHYIDEEGVPQVHHEISSFIKQQGAWKYEKGQYPDSIEAQSTKVARNEPCPCGSGKKYKKCCA</sequence>